<dbReference type="Proteomes" id="UP001054837">
    <property type="component" value="Unassembled WGS sequence"/>
</dbReference>
<organism evidence="1 2">
    <name type="scientific">Caerostris darwini</name>
    <dbReference type="NCBI Taxonomy" id="1538125"/>
    <lineage>
        <taxon>Eukaryota</taxon>
        <taxon>Metazoa</taxon>
        <taxon>Ecdysozoa</taxon>
        <taxon>Arthropoda</taxon>
        <taxon>Chelicerata</taxon>
        <taxon>Arachnida</taxon>
        <taxon>Araneae</taxon>
        <taxon>Araneomorphae</taxon>
        <taxon>Entelegynae</taxon>
        <taxon>Araneoidea</taxon>
        <taxon>Araneidae</taxon>
        <taxon>Caerostris</taxon>
    </lineage>
</organism>
<comment type="caution">
    <text evidence="1">The sequence shown here is derived from an EMBL/GenBank/DDBJ whole genome shotgun (WGS) entry which is preliminary data.</text>
</comment>
<evidence type="ECO:0000313" key="2">
    <source>
        <dbReference type="Proteomes" id="UP001054837"/>
    </source>
</evidence>
<reference evidence="1 2" key="1">
    <citation type="submission" date="2021-06" db="EMBL/GenBank/DDBJ databases">
        <title>Caerostris darwini draft genome.</title>
        <authorList>
            <person name="Kono N."/>
            <person name="Arakawa K."/>
        </authorList>
    </citation>
    <scope>NUCLEOTIDE SEQUENCE [LARGE SCALE GENOMIC DNA]</scope>
</reference>
<accession>A0AAV4RID1</accession>
<dbReference type="EMBL" id="BPLQ01006085">
    <property type="protein sequence ID" value="GIY19970.1"/>
    <property type="molecule type" value="Genomic_DNA"/>
</dbReference>
<sequence length="99" mass="10835">MNEHLMPLIVVEPDLGRFEHLLDGARAQVYDQQDAAILQVEQQVVFSLARVQQETAGLPRLEEERDLVAGTQDGLGVQRLQVEGQVVGTAEGSLGWSAL</sequence>
<dbReference type="AlphaFoldDB" id="A0AAV4RID1"/>
<evidence type="ECO:0000313" key="1">
    <source>
        <dbReference type="EMBL" id="GIY19970.1"/>
    </source>
</evidence>
<gene>
    <name evidence="1" type="primary">AVEN_234900_1</name>
    <name evidence="1" type="ORF">CDAR_583811</name>
</gene>
<protein>
    <submittedName>
        <fullName evidence="1">Uncharacterized protein</fullName>
    </submittedName>
</protein>
<proteinExistence type="predicted"/>
<keyword evidence="2" id="KW-1185">Reference proteome</keyword>
<name>A0AAV4RID1_9ARAC</name>